<evidence type="ECO:0000313" key="3">
    <source>
        <dbReference type="Proteomes" id="UP000036367"/>
    </source>
</evidence>
<protein>
    <submittedName>
        <fullName evidence="2">Uncharacterized protein</fullName>
    </submittedName>
</protein>
<dbReference type="STRING" id="595434.RISK_003676"/>
<feature type="compositionally biased region" description="Basic and acidic residues" evidence="1">
    <location>
        <begin position="32"/>
        <end position="46"/>
    </location>
</feature>
<feature type="region of interest" description="Disordered" evidence="1">
    <location>
        <begin position="24"/>
        <end position="49"/>
    </location>
</feature>
<dbReference type="AlphaFoldDB" id="A0A0J1BBR8"/>
<evidence type="ECO:0000313" key="2">
    <source>
        <dbReference type="EMBL" id="KLU04090.1"/>
    </source>
</evidence>
<keyword evidence="3" id="KW-1185">Reference proteome</keyword>
<evidence type="ECO:0000256" key="1">
    <source>
        <dbReference type="SAM" id="MobiDB-lite"/>
    </source>
</evidence>
<organism evidence="2 3">
    <name type="scientific">Rhodopirellula islandica</name>
    <dbReference type="NCBI Taxonomy" id="595434"/>
    <lineage>
        <taxon>Bacteria</taxon>
        <taxon>Pseudomonadati</taxon>
        <taxon>Planctomycetota</taxon>
        <taxon>Planctomycetia</taxon>
        <taxon>Pirellulales</taxon>
        <taxon>Pirellulaceae</taxon>
        <taxon>Rhodopirellula</taxon>
    </lineage>
</organism>
<dbReference type="EMBL" id="LECT01000029">
    <property type="protein sequence ID" value="KLU04090.1"/>
    <property type="molecule type" value="Genomic_DNA"/>
</dbReference>
<reference evidence="2" key="1">
    <citation type="submission" date="2015-05" db="EMBL/GenBank/DDBJ databases">
        <title>Permanent draft genome of Rhodopirellula islandicus K833.</title>
        <authorList>
            <person name="Kizina J."/>
            <person name="Richter M."/>
            <person name="Glockner F.O."/>
            <person name="Harder J."/>
        </authorList>
    </citation>
    <scope>NUCLEOTIDE SEQUENCE [LARGE SCALE GENOMIC DNA]</scope>
    <source>
        <strain evidence="2">K833</strain>
    </source>
</reference>
<accession>A0A0J1BBR8</accession>
<comment type="caution">
    <text evidence="2">The sequence shown here is derived from an EMBL/GenBank/DDBJ whole genome shotgun (WGS) entry which is preliminary data.</text>
</comment>
<sequence length="69" mass="7961">MFMRASSMHMKMVSNSKLLTMANSTNVAPTRLTDRAAGRRQGRTDGRGTIPLRRRLRTLWAWFEMDFDG</sequence>
<dbReference type="Proteomes" id="UP000036367">
    <property type="component" value="Unassembled WGS sequence"/>
</dbReference>
<gene>
    <name evidence="2" type="ORF">RISK_003676</name>
</gene>
<name>A0A0J1BBR8_RHOIS</name>
<proteinExistence type="predicted"/>